<dbReference type="Proteomes" id="UP000243515">
    <property type="component" value="Unassembled WGS sequence"/>
</dbReference>
<feature type="non-terminal residue" evidence="3">
    <location>
        <position position="521"/>
    </location>
</feature>
<dbReference type="AlphaFoldDB" id="A0A232LTZ8"/>
<dbReference type="PANTHER" id="PTHR10788">
    <property type="entry name" value="TREHALOSE-6-PHOSPHATE SYNTHASE"/>
    <property type="match status" value="1"/>
</dbReference>
<dbReference type="CDD" id="cd03788">
    <property type="entry name" value="GT20_TPS"/>
    <property type="match status" value="1"/>
</dbReference>
<name>A0A232LTZ8_9EURO</name>
<protein>
    <submittedName>
        <fullName evidence="3">Uncharacterized protein</fullName>
    </submittedName>
</protein>
<dbReference type="GO" id="GO:0005992">
    <property type="term" value="P:trehalose biosynthetic process"/>
    <property type="evidence" value="ECO:0007669"/>
    <property type="project" value="InterPro"/>
</dbReference>
<sequence>MPSNKRNLIVVSNRLPLSVKRAEDGSYQSSLSSGGLVTSLSGLTKTTSFRWFGWPGINPKKETEREEVRRSLAVHDAVPVFLDEELAYEHYNGFSNSILWPILHYQSGVTFKEEPWVAYRRVNGIFAEEVADAAQSGDLIWIHDYHLMLLPELLRERMAMKGKSAAIGFSLHTPFPAAQSLCVLPACKEILEGMLSSSLVGFHTDEYKDNFVESCRRILFVIENCPNWLHRDAQSQDSKVQYRNRLVKTDKFVVGIDPQKFTDSLQKSEVQDRIRELKERYKNIKVIVGIDRLDYIKGLVQKLHGFELFLSGHPEWVGKVVLIQVAVPSREDVKEYQELESEINQTVGKINGKFSMPHHTSRHLVWLLTPYTGGPDHTPIVYLHRPIPFTELTALYSIADACLVASTRDGMNLVAFEYVACQEKRHGVLVISEFAGAAAFMGQGSITFHPANPQEIANAIHKGLTMNGQDRQANYEKLKQFVECNTRYVDHGFGAEISTNKLSSTVPGGDRLLLSNYRNAR</sequence>
<dbReference type="GO" id="GO:0005946">
    <property type="term" value="C:alpha,alpha-trehalose-phosphate synthase complex (UDP-forming)"/>
    <property type="evidence" value="ECO:0007669"/>
    <property type="project" value="TreeGrafter"/>
</dbReference>
<proteinExistence type="predicted"/>
<dbReference type="InterPro" id="IPR001830">
    <property type="entry name" value="Glyco_trans_20"/>
</dbReference>
<dbReference type="GO" id="GO:0034605">
    <property type="term" value="P:cellular response to heat"/>
    <property type="evidence" value="ECO:0007669"/>
    <property type="project" value="TreeGrafter"/>
</dbReference>
<dbReference type="SUPFAM" id="SSF53756">
    <property type="entry name" value="UDP-Glycosyltransferase/glycogen phosphorylase"/>
    <property type="match status" value="1"/>
</dbReference>
<evidence type="ECO:0000256" key="2">
    <source>
        <dbReference type="ARBA" id="ARBA00022679"/>
    </source>
</evidence>
<reference evidence="3 4" key="1">
    <citation type="journal article" date="2015" name="Environ. Microbiol.">
        <title>Metagenome sequence of Elaphomyces granulatus from sporocarp tissue reveals Ascomycota ectomycorrhizal fingerprints of genome expansion and a Proteobacteria-rich microbiome.</title>
        <authorList>
            <person name="Quandt C.A."/>
            <person name="Kohler A."/>
            <person name="Hesse C.N."/>
            <person name="Sharpton T.J."/>
            <person name="Martin F."/>
            <person name="Spatafora J.W."/>
        </authorList>
    </citation>
    <scope>NUCLEOTIDE SEQUENCE [LARGE SCALE GENOMIC DNA]</scope>
    <source>
        <strain evidence="3 4">OSC145934</strain>
    </source>
</reference>
<gene>
    <name evidence="3" type="ORF">Egran_04648</name>
</gene>
<accession>A0A232LTZ8</accession>
<comment type="caution">
    <text evidence="3">The sequence shown here is derived from an EMBL/GenBank/DDBJ whole genome shotgun (WGS) entry which is preliminary data.</text>
</comment>
<evidence type="ECO:0000313" key="3">
    <source>
        <dbReference type="EMBL" id="OXV07586.1"/>
    </source>
</evidence>
<dbReference type="EMBL" id="NPHW01004712">
    <property type="protein sequence ID" value="OXV07586.1"/>
    <property type="molecule type" value="Genomic_DNA"/>
</dbReference>
<dbReference type="GO" id="GO:0005829">
    <property type="term" value="C:cytosol"/>
    <property type="evidence" value="ECO:0007669"/>
    <property type="project" value="TreeGrafter"/>
</dbReference>
<evidence type="ECO:0000256" key="1">
    <source>
        <dbReference type="ARBA" id="ARBA00022676"/>
    </source>
</evidence>
<dbReference type="Pfam" id="PF00982">
    <property type="entry name" value="Glyco_transf_20"/>
    <property type="match status" value="1"/>
</dbReference>
<dbReference type="OrthoDB" id="755951at2759"/>
<dbReference type="PANTHER" id="PTHR10788:SF75">
    <property type="entry name" value="SYNTHASE SUBUNIT OF TREHALOSE-6-PHOSPHATE SYNTHASE_PHOSPHATASE COMPLEX (EUROFUNG)"/>
    <property type="match status" value="1"/>
</dbReference>
<dbReference type="GO" id="GO:0003825">
    <property type="term" value="F:alpha,alpha-trehalose-phosphate synthase (UDP-forming) activity"/>
    <property type="evidence" value="ECO:0007669"/>
    <property type="project" value="TreeGrafter"/>
</dbReference>
<keyword evidence="4" id="KW-1185">Reference proteome</keyword>
<dbReference type="Gene3D" id="3.40.50.2000">
    <property type="entry name" value="Glycogen Phosphorylase B"/>
    <property type="match status" value="2"/>
</dbReference>
<organism evidence="3 4">
    <name type="scientific">Elaphomyces granulatus</name>
    <dbReference type="NCBI Taxonomy" id="519963"/>
    <lineage>
        <taxon>Eukaryota</taxon>
        <taxon>Fungi</taxon>
        <taxon>Dikarya</taxon>
        <taxon>Ascomycota</taxon>
        <taxon>Pezizomycotina</taxon>
        <taxon>Eurotiomycetes</taxon>
        <taxon>Eurotiomycetidae</taxon>
        <taxon>Eurotiales</taxon>
        <taxon>Elaphomycetaceae</taxon>
        <taxon>Elaphomyces</taxon>
    </lineage>
</organism>
<keyword evidence="2" id="KW-0808">Transferase</keyword>
<dbReference type="FunFam" id="3.40.50.2000:FF:000010">
    <property type="entry name" value="Alpha,alpha-trehalose-phosphate synthase"/>
    <property type="match status" value="1"/>
</dbReference>
<dbReference type="GO" id="GO:0004805">
    <property type="term" value="F:trehalose-phosphatase activity"/>
    <property type="evidence" value="ECO:0007669"/>
    <property type="project" value="TreeGrafter"/>
</dbReference>
<keyword evidence="1" id="KW-0328">Glycosyltransferase</keyword>
<evidence type="ECO:0000313" key="4">
    <source>
        <dbReference type="Proteomes" id="UP000243515"/>
    </source>
</evidence>